<feature type="region of interest" description="Disordered" evidence="1">
    <location>
        <begin position="244"/>
        <end position="296"/>
    </location>
</feature>
<gene>
    <name evidence="3" type="ORF">BZG36_04091</name>
</gene>
<evidence type="ECO:0000256" key="1">
    <source>
        <dbReference type="SAM" id="MobiDB-lite"/>
    </source>
</evidence>
<evidence type="ECO:0000313" key="3">
    <source>
        <dbReference type="EMBL" id="OZJ02869.1"/>
    </source>
</evidence>
<dbReference type="Proteomes" id="UP000242875">
    <property type="component" value="Unassembled WGS sequence"/>
</dbReference>
<dbReference type="PANTHER" id="PTHR47815:SF1">
    <property type="entry name" value="UNIVERSAL STRESS PROTEIN A FAMILY PROTEIN C25B2.10"/>
    <property type="match status" value="1"/>
</dbReference>
<feature type="region of interest" description="Disordered" evidence="1">
    <location>
        <begin position="1"/>
        <end position="39"/>
    </location>
</feature>
<proteinExistence type="predicted"/>
<feature type="domain" description="UspA" evidence="2">
    <location>
        <begin position="81"/>
        <end position="216"/>
    </location>
</feature>
<protein>
    <recommendedName>
        <fullName evidence="2">UspA domain-containing protein</fullName>
    </recommendedName>
</protein>
<feature type="compositionally biased region" description="Low complexity" evidence="1">
    <location>
        <begin position="16"/>
        <end position="34"/>
    </location>
</feature>
<dbReference type="EMBL" id="MVBO01000120">
    <property type="protein sequence ID" value="OZJ02869.1"/>
    <property type="molecule type" value="Genomic_DNA"/>
</dbReference>
<name>A0A261XWX5_9FUNG</name>
<keyword evidence="4" id="KW-1185">Reference proteome</keyword>
<evidence type="ECO:0000259" key="2">
    <source>
        <dbReference type="Pfam" id="PF00582"/>
    </source>
</evidence>
<accession>A0A261XWX5</accession>
<dbReference type="AlphaFoldDB" id="A0A261XWX5"/>
<evidence type="ECO:0000313" key="4">
    <source>
        <dbReference type="Proteomes" id="UP000242875"/>
    </source>
</evidence>
<dbReference type="PANTHER" id="PTHR47815">
    <property type="entry name" value="UNIVERSAL STRESS PROTEIN A FAMILY PROTEIN C25B2.10"/>
    <property type="match status" value="1"/>
</dbReference>
<organism evidence="3 4">
    <name type="scientific">Bifiguratus adelaidae</name>
    <dbReference type="NCBI Taxonomy" id="1938954"/>
    <lineage>
        <taxon>Eukaryota</taxon>
        <taxon>Fungi</taxon>
        <taxon>Fungi incertae sedis</taxon>
        <taxon>Mucoromycota</taxon>
        <taxon>Mucoromycotina</taxon>
        <taxon>Endogonomycetes</taxon>
        <taxon>Endogonales</taxon>
        <taxon>Endogonales incertae sedis</taxon>
        <taxon>Bifiguratus</taxon>
    </lineage>
</organism>
<dbReference type="InterPro" id="IPR014729">
    <property type="entry name" value="Rossmann-like_a/b/a_fold"/>
</dbReference>
<dbReference type="CDD" id="cd23659">
    <property type="entry name" value="USP_At3g01520-like"/>
    <property type="match status" value="1"/>
</dbReference>
<comment type="caution">
    <text evidence="3">The sequence shown here is derived from an EMBL/GenBank/DDBJ whole genome shotgun (WGS) entry which is preliminary data.</text>
</comment>
<reference evidence="3 4" key="1">
    <citation type="journal article" date="2017" name="Mycologia">
        <title>Bifiguratus adelaidae, gen. et sp. nov., a new member of Mucoromycotina in endophytic and soil-dwelling habitats.</title>
        <authorList>
            <person name="Torres-Cruz T.J."/>
            <person name="Billingsley Tobias T.L."/>
            <person name="Almatruk M."/>
            <person name="Hesse C."/>
            <person name="Kuske C.R."/>
            <person name="Desiro A."/>
            <person name="Benucci G.M."/>
            <person name="Bonito G."/>
            <person name="Stajich J.E."/>
            <person name="Dunlap C."/>
            <person name="Arnold A.E."/>
            <person name="Porras-Alfaro A."/>
        </authorList>
    </citation>
    <scope>NUCLEOTIDE SEQUENCE [LARGE SCALE GENOMIC DNA]</scope>
    <source>
        <strain evidence="3 4">AZ0501</strain>
    </source>
</reference>
<dbReference type="InterPro" id="IPR006015">
    <property type="entry name" value="Universal_stress_UspA"/>
</dbReference>
<sequence length="321" mass="36317">MEHIQLPPRNAVERASTPTRRSPYPSPTSSLTSESADESTGSWKYQNRVGFDIMTSEDLPTYSFTLHAKSEGYVRTRRSRSFLVATDLANYSDFALEWVIENLVDDGDEIIILRVVTDDINEKSKSGLRRQEEKARENANNVRDRVLRRVGKRKINIVIEFMVGKVQDTIHAMIDMYQPSMLVTGTRGRSPVKGFLMGSVSSSILQSSPIPVIVVRPENKLRKAQEKARQRTSLTGRGVRYLKVDKMGSRRRRSTGDPTEDTGEEFSRKTQEEANAEVKASRRRSDSLLAAPKSELESTMDSIKDLDLNATKKTIRVTFKD</sequence>
<dbReference type="PRINTS" id="PR01438">
    <property type="entry name" value="UNVRSLSTRESS"/>
</dbReference>
<dbReference type="Pfam" id="PF00582">
    <property type="entry name" value="Usp"/>
    <property type="match status" value="1"/>
</dbReference>
<dbReference type="OrthoDB" id="843225at2759"/>
<dbReference type="InterPro" id="IPR006016">
    <property type="entry name" value="UspA"/>
</dbReference>
<dbReference type="SUPFAM" id="SSF52402">
    <property type="entry name" value="Adenine nucleotide alpha hydrolases-like"/>
    <property type="match status" value="1"/>
</dbReference>
<dbReference type="Gene3D" id="3.40.50.620">
    <property type="entry name" value="HUPs"/>
    <property type="match status" value="1"/>
</dbReference>